<evidence type="ECO:0000256" key="6">
    <source>
        <dbReference type="ARBA" id="ARBA00022967"/>
    </source>
</evidence>
<comment type="function">
    <text evidence="10">Part of a membrane-bound complex that couples electron transfer with translocation of ions across the membrane.</text>
</comment>
<feature type="transmembrane region" description="Helical" evidence="10">
    <location>
        <begin position="188"/>
        <end position="206"/>
    </location>
</feature>
<keyword evidence="1 10" id="KW-0813">Transport</keyword>
<evidence type="ECO:0000256" key="7">
    <source>
        <dbReference type="ARBA" id="ARBA00022982"/>
    </source>
</evidence>
<sequence>MANESLAKAPFLAVGAAPHWHCGRTIHGMMRDYLIALMPAVAMAVYMYGLDALRVMALSCVTAVVIEAVCLKAMERDVTVDDNSALLQGLLLAFLLPASAPWWLVILGSAFTILLGRLVFGGLGANPVCAPLVGWAILSISWKLEMDIDAAMLNTMLVNPLTQLKYFGAQKVADISYTGLLAGQQLGALGSSQVGALLLGGIYLLVRRTVRWQLPAAFFGGVLLISGIFYAIDSSQYASPLFHLLTGSVVFGAFFLVTDSSSSPVGKAAMVIFGLLAGGMVVTIRVYGMYPDGVPFAILLANMTSPLLDMIRPKPFGAR</sequence>
<evidence type="ECO:0000313" key="12">
    <source>
        <dbReference type="Proteomes" id="UP000002710"/>
    </source>
</evidence>
<evidence type="ECO:0000256" key="4">
    <source>
        <dbReference type="ARBA" id="ARBA00022643"/>
    </source>
</evidence>
<comment type="similarity">
    <text evidence="10">Belongs to the NqrB/RnfD family.</text>
</comment>
<dbReference type="GO" id="GO:0022900">
    <property type="term" value="P:electron transport chain"/>
    <property type="evidence" value="ECO:0007669"/>
    <property type="project" value="UniProtKB-UniRule"/>
</dbReference>
<evidence type="ECO:0000313" key="11">
    <source>
        <dbReference type="EMBL" id="ABB37383.1"/>
    </source>
</evidence>
<feature type="modified residue" description="FMN phosphoryl threonine" evidence="10">
    <location>
        <position position="155"/>
    </location>
</feature>
<dbReference type="InterPro" id="IPR011303">
    <property type="entry name" value="RnfD_bac"/>
</dbReference>
<protein>
    <recommendedName>
        <fullName evidence="10">Ion-translocating oxidoreductase complex subunit D</fullName>
        <ecNumber evidence="10">7.-.-.-</ecNumber>
    </recommendedName>
    <alternativeName>
        <fullName evidence="10">Rnf electron transport complex subunit D</fullName>
    </alternativeName>
</protein>
<dbReference type="EC" id="7.-.-.-" evidence="10"/>
<dbReference type="STRING" id="207559.Dde_0582"/>
<keyword evidence="10" id="KW-1003">Cell membrane</keyword>
<feature type="transmembrane region" description="Helical" evidence="10">
    <location>
        <begin position="118"/>
        <end position="138"/>
    </location>
</feature>
<dbReference type="GO" id="GO:0055085">
    <property type="term" value="P:transmembrane transport"/>
    <property type="evidence" value="ECO:0007669"/>
    <property type="project" value="InterPro"/>
</dbReference>
<evidence type="ECO:0000256" key="10">
    <source>
        <dbReference type="HAMAP-Rule" id="MF_00462"/>
    </source>
</evidence>
<keyword evidence="10" id="KW-0997">Cell inner membrane</keyword>
<dbReference type="AlphaFoldDB" id="Q315L3"/>
<dbReference type="PANTHER" id="PTHR30578">
    <property type="entry name" value="ELECTRON TRANSPORT COMPLEX PROTEIN RNFD"/>
    <property type="match status" value="1"/>
</dbReference>
<organism evidence="11 12">
    <name type="scientific">Oleidesulfovibrio alaskensis (strain ATCC BAA-1058 / DSM 17464 / G20)</name>
    <name type="common">Desulfovibrio alaskensis</name>
    <dbReference type="NCBI Taxonomy" id="207559"/>
    <lineage>
        <taxon>Bacteria</taxon>
        <taxon>Pseudomonadati</taxon>
        <taxon>Thermodesulfobacteriota</taxon>
        <taxon>Desulfovibrionia</taxon>
        <taxon>Desulfovibrionales</taxon>
        <taxon>Desulfovibrionaceae</taxon>
        <taxon>Oleidesulfovibrio</taxon>
    </lineage>
</organism>
<dbReference type="HAMAP" id="MF_00462">
    <property type="entry name" value="RsxD_RnfD"/>
    <property type="match status" value="1"/>
</dbReference>
<name>Q315L3_OLEA2</name>
<comment type="subcellular location">
    <subcellularLocation>
        <location evidence="10">Cell inner membrane</location>
        <topology evidence="10">Multi-pass membrane protein</topology>
    </subcellularLocation>
</comment>
<evidence type="ECO:0000256" key="9">
    <source>
        <dbReference type="ARBA" id="ARBA00023136"/>
    </source>
</evidence>
<comment type="cofactor">
    <cofactor evidence="10">
        <name>FMN</name>
        <dbReference type="ChEBI" id="CHEBI:58210"/>
    </cofactor>
</comment>
<keyword evidence="12" id="KW-1185">Reference proteome</keyword>
<dbReference type="Proteomes" id="UP000002710">
    <property type="component" value="Chromosome"/>
</dbReference>
<dbReference type="eggNOG" id="COG4658">
    <property type="taxonomic scope" value="Bacteria"/>
</dbReference>
<dbReference type="KEGG" id="dde:Dde_0582"/>
<evidence type="ECO:0000256" key="8">
    <source>
        <dbReference type="ARBA" id="ARBA00022989"/>
    </source>
</evidence>
<dbReference type="NCBIfam" id="TIGR01946">
    <property type="entry name" value="rnfD"/>
    <property type="match status" value="1"/>
</dbReference>
<keyword evidence="9 10" id="KW-0472">Membrane</keyword>
<keyword evidence="2 10" id="KW-0597">Phosphoprotein</keyword>
<dbReference type="Pfam" id="PF03116">
    <property type="entry name" value="NQR2_RnfD_RnfE"/>
    <property type="match status" value="1"/>
</dbReference>
<evidence type="ECO:0000256" key="2">
    <source>
        <dbReference type="ARBA" id="ARBA00022553"/>
    </source>
</evidence>
<comment type="subunit">
    <text evidence="10">The complex is composed of six subunits: RnfA, RnfB, RnfC, RnfD, RnfE and RnfG.</text>
</comment>
<dbReference type="BRENDA" id="7.1.1.11">
    <property type="organism ID" value="1902"/>
</dbReference>
<feature type="transmembrane region" description="Helical" evidence="10">
    <location>
        <begin position="269"/>
        <end position="287"/>
    </location>
</feature>
<dbReference type="InterPro" id="IPR004338">
    <property type="entry name" value="NqrB/RnfD"/>
</dbReference>
<accession>Q315L3</accession>
<proteinExistence type="inferred from homology"/>
<dbReference type="EMBL" id="CP000112">
    <property type="protein sequence ID" value="ABB37383.1"/>
    <property type="molecule type" value="Genomic_DNA"/>
</dbReference>
<feature type="transmembrane region" description="Helical" evidence="10">
    <location>
        <begin position="86"/>
        <end position="106"/>
    </location>
</feature>
<dbReference type="HOGENOM" id="CLU_042020_1_0_7"/>
<feature type="transmembrane region" description="Helical" evidence="10">
    <location>
        <begin position="238"/>
        <end position="257"/>
    </location>
</feature>
<dbReference type="PANTHER" id="PTHR30578:SF0">
    <property type="entry name" value="ION-TRANSLOCATING OXIDOREDUCTASE COMPLEX SUBUNIT D"/>
    <property type="match status" value="1"/>
</dbReference>
<keyword evidence="5 10" id="KW-0812">Transmembrane</keyword>
<keyword evidence="6 10" id="KW-1278">Translocase</keyword>
<dbReference type="GO" id="GO:0005886">
    <property type="term" value="C:plasma membrane"/>
    <property type="evidence" value="ECO:0007669"/>
    <property type="project" value="UniProtKB-SubCell"/>
</dbReference>
<feature type="transmembrane region" description="Helical" evidence="10">
    <location>
        <begin position="213"/>
        <end position="232"/>
    </location>
</feature>
<keyword evidence="7 10" id="KW-0249">Electron transport</keyword>
<evidence type="ECO:0000256" key="3">
    <source>
        <dbReference type="ARBA" id="ARBA00022630"/>
    </source>
</evidence>
<gene>
    <name evidence="10" type="primary">rnfD</name>
    <name evidence="11" type="ordered locus">Dde_0582</name>
</gene>
<dbReference type="RefSeq" id="WP_011366695.1">
    <property type="nucleotide sequence ID" value="NC_007519.1"/>
</dbReference>
<feature type="transmembrane region" description="Helical" evidence="10">
    <location>
        <begin position="33"/>
        <end position="49"/>
    </location>
</feature>
<evidence type="ECO:0000256" key="5">
    <source>
        <dbReference type="ARBA" id="ARBA00022692"/>
    </source>
</evidence>
<evidence type="ECO:0000256" key="1">
    <source>
        <dbReference type="ARBA" id="ARBA00022448"/>
    </source>
</evidence>
<keyword evidence="3 10" id="KW-0285">Flavoprotein</keyword>
<keyword evidence="4 10" id="KW-0288">FMN</keyword>
<reference evidence="11 12" key="1">
    <citation type="journal article" date="2011" name="J. Bacteriol.">
        <title>Complete genome sequence and updated annotation of Desulfovibrio alaskensis G20.</title>
        <authorList>
            <person name="Hauser L.J."/>
            <person name="Land M.L."/>
            <person name="Brown S.D."/>
            <person name="Larimer F."/>
            <person name="Keller K.L."/>
            <person name="Rapp-Giles B.J."/>
            <person name="Price M.N."/>
            <person name="Lin M."/>
            <person name="Bruce D.C."/>
            <person name="Detter J.C."/>
            <person name="Tapia R."/>
            <person name="Han C.S."/>
            <person name="Goodwin L.A."/>
            <person name="Cheng J.F."/>
            <person name="Pitluck S."/>
            <person name="Copeland A."/>
            <person name="Lucas S."/>
            <person name="Nolan M."/>
            <person name="Lapidus A.L."/>
            <person name="Palumbo A.V."/>
            <person name="Wall J.D."/>
        </authorList>
    </citation>
    <scope>NUCLEOTIDE SEQUENCE [LARGE SCALE GENOMIC DNA]</scope>
    <source>
        <strain evidence="12">ATCC BAA 1058 / DSM 17464 / G20</strain>
    </source>
</reference>
<keyword evidence="8 10" id="KW-1133">Transmembrane helix</keyword>